<dbReference type="OrthoDB" id="3631840at2"/>
<keyword evidence="1" id="KW-0805">Transcription regulation</keyword>
<dbReference type="GO" id="GO:0003700">
    <property type="term" value="F:DNA-binding transcription factor activity"/>
    <property type="evidence" value="ECO:0007669"/>
    <property type="project" value="InterPro"/>
</dbReference>
<dbReference type="InterPro" id="IPR018060">
    <property type="entry name" value="HTH_AraC"/>
</dbReference>
<evidence type="ECO:0000256" key="1">
    <source>
        <dbReference type="ARBA" id="ARBA00023015"/>
    </source>
</evidence>
<dbReference type="EMBL" id="QRGA01000004">
    <property type="protein sequence ID" value="RDU99511.1"/>
    <property type="molecule type" value="Genomic_DNA"/>
</dbReference>
<dbReference type="Proteomes" id="UP000256838">
    <property type="component" value="Unassembled WGS sequence"/>
</dbReference>
<evidence type="ECO:0000313" key="6">
    <source>
        <dbReference type="Proteomes" id="UP000256838"/>
    </source>
</evidence>
<keyword evidence="6" id="KW-1185">Reference proteome</keyword>
<feature type="domain" description="HTH araC/xylS-type" evidence="4">
    <location>
        <begin position="166"/>
        <end position="263"/>
    </location>
</feature>
<dbReference type="SUPFAM" id="SSF46689">
    <property type="entry name" value="Homeodomain-like"/>
    <property type="match status" value="2"/>
</dbReference>
<evidence type="ECO:0000256" key="2">
    <source>
        <dbReference type="ARBA" id="ARBA00023125"/>
    </source>
</evidence>
<dbReference type="PROSITE" id="PS01124">
    <property type="entry name" value="HTH_ARAC_FAMILY_2"/>
    <property type="match status" value="1"/>
</dbReference>
<name>A0A3D8K4I1_9BURK</name>
<comment type="caution">
    <text evidence="5">The sequence shown here is derived from an EMBL/GenBank/DDBJ whole genome shotgun (WGS) entry which is preliminary data.</text>
</comment>
<evidence type="ECO:0000259" key="4">
    <source>
        <dbReference type="PROSITE" id="PS01124"/>
    </source>
</evidence>
<organism evidence="5 6">
    <name type="scientific">Trinickia dinghuensis</name>
    <dbReference type="NCBI Taxonomy" id="2291023"/>
    <lineage>
        <taxon>Bacteria</taxon>
        <taxon>Pseudomonadati</taxon>
        <taxon>Pseudomonadota</taxon>
        <taxon>Betaproteobacteria</taxon>
        <taxon>Burkholderiales</taxon>
        <taxon>Burkholderiaceae</taxon>
        <taxon>Trinickia</taxon>
    </lineage>
</organism>
<proteinExistence type="predicted"/>
<evidence type="ECO:0000256" key="3">
    <source>
        <dbReference type="ARBA" id="ARBA00023163"/>
    </source>
</evidence>
<dbReference type="InterPro" id="IPR009057">
    <property type="entry name" value="Homeodomain-like_sf"/>
</dbReference>
<keyword evidence="3" id="KW-0804">Transcription</keyword>
<dbReference type="SMART" id="SM00342">
    <property type="entry name" value="HTH_ARAC"/>
    <property type="match status" value="1"/>
</dbReference>
<dbReference type="Gene3D" id="1.10.10.60">
    <property type="entry name" value="Homeodomain-like"/>
    <property type="match status" value="1"/>
</dbReference>
<sequence length="268" mass="29369">MNEMHMSEPIAQSETGGIVAELWPAQAYEVDDTRALGIAGFAFATQAGIDAIDTGRRRPFHRRVNSLSWVPPGCPVYSSSSAGGEYLVIQNVRADTIGHADATQRSITNLVDEEAIATAHGLRRALMSGRDVDLRAILDNLSALLLAHFAPGATAPTEWLTNSRLTAIDRFIDAHLHERIEVAQLAAELELSVGFLVCAFKRGAGTTPHRYLMERRLAHARALLESGLPIADTAFECGFADQAHLTRHMRSVLGITPRHYRLSEHTRM</sequence>
<keyword evidence="2" id="KW-0238">DNA-binding</keyword>
<dbReference type="Pfam" id="PF12833">
    <property type="entry name" value="HTH_18"/>
    <property type="match status" value="1"/>
</dbReference>
<gene>
    <name evidence="5" type="ORF">DWV00_07580</name>
</gene>
<reference evidence="5 6" key="1">
    <citation type="submission" date="2018-08" db="EMBL/GenBank/DDBJ databases">
        <title>Paraburkholderia sp. DHOM06 isolated from forest soil.</title>
        <authorList>
            <person name="Gao Z.-H."/>
            <person name="Qiu L.-H."/>
        </authorList>
    </citation>
    <scope>NUCLEOTIDE SEQUENCE [LARGE SCALE GENOMIC DNA]</scope>
    <source>
        <strain evidence="5 6">DHOM06</strain>
    </source>
</reference>
<dbReference type="InterPro" id="IPR050204">
    <property type="entry name" value="AraC_XylS_family_regulators"/>
</dbReference>
<dbReference type="GO" id="GO:0043565">
    <property type="term" value="F:sequence-specific DNA binding"/>
    <property type="evidence" value="ECO:0007669"/>
    <property type="project" value="InterPro"/>
</dbReference>
<accession>A0A3D8K4I1</accession>
<protein>
    <submittedName>
        <fullName evidence="5">AraC family transcriptional regulator</fullName>
    </submittedName>
</protein>
<dbReference type="AlphaFoldDB" id="A0A3D8K4I1"/>
<dbReference type="PANTHER" id="PTHR46796">
    <property type="entry name" value="HTH-TYPE TRANSCRIPTIONAL ACTIVATOR RHAS-RELATED"/>
    <property type="match status" value="1"/>
</dbReference>
<evidence type="ECO:0000313" key="5">
    <source>
        <dbReference type="EMBL" id="RDU99511.1"/>
    </source>
</evidence>